<sequence>MPRQRRAPTHIRDALACVTPIHVPTLARKPTRSWICARAPRPRVNTRSTSRTDGTVPQSPGSPRVTCVCTSWIQYSALRQAIGSADTEPHALQCNAIKQCSTRAGRIFGGMEERAR</sequence>
<feature type="compositionally biased region" description="Polar residues" evidence="1">
    <location>
        <begin position="45"/>
        <end position="61"/>
    </location>
</feature>
<organism evidence="2">
    <name type="scientific">Chrysotila carterae</name>
    <name type="common">Marine alga</name>
    <name type="synonym">Syracosphaera carterae</name>
    <dbReference type="NCBI Taxonomy" id="13221"/>
    <lineage>
        <taxon>Eukaryota</taxon>
        <taxon>Haptista</taxon>
        <taxon>Haptophyta</taxon>
        <taxon>Prymnesiophyceae</taxon>
        <taxon>Isochrysidales</taxon>
        <taxon>Isochrysidaceae</taxon>
        <taxon>Chrysotila</taxon>
    </lineage>
</organism>
<protein>
    <submittedName>
        <fullName evidence="2">Uncharacterized protein</fullName>
    </submittedName>
</protein>
<proteinExistence type="predicted"/>
<name>A0A7S4EVB0_CHRCT</name>
<dbReference type="EMBL" id="HBIZ01012195">
    <property type="protein sequence ID" value="CAE0754719.1"/>
    <property type="molecule type" value="Transcribed_RNA"/>
</dbReference>
<accession>A0A7S4EVB0</accession>
<reference evidence="2" key="1">
    <citation type="submission" date="2021-01" db="EMBL/GenBank/DDBJ databases">
        <authorList>
            <person name="Corre E."/>
            <person name="Pelletier E."/>
            <person name="Niang G."/>
            <person name="Scheremetjew M."/>
            <person name="Finn R."/>
            <person name="Kale V."/>
            <person name="Holt S."/>
            <person name="Cochrane G."/>
            <person name="Meng A."/>
            <person name="Brown T."/>
            <person name="Cohen L."/>
        </authorList>
    </citation>
    <scope>NUCLEOTIDE SEQUENCE</scope>
    <source>
        <strain evidence="2">CCMP645</strain>
    </source>
</reference>
<dbReference type="AlphaFoldDB" id="A0A7S4EVB0"/>
<evidence type="ECO:0000256" key="1">
    <source>
        <dbReference type="SAM" id="MobiDB-lite"/>
    </source>
</evidence>
<feature type="region of interest" description="Disordered" evidence="1">
    <location>
        <begin position="40"/>
        <end position="64"/>
    </location>
</feature>
<gene>
    <name evidence="2" type="ORF">PCAR00345_LOCUS7306</name>
</gene>
<evidence type="ECO:0000313" key="2">
    <source>
        <dbReference type="EMBL" id="CAE0754719.1"/>
    </source>
</evidence>